<evidence type="ECO:0000256" key="1">
    <source>
        <dbReference type="SAM" id="Phobius"/>
    </source>
</evidence>
<dbReference type="PANTHER" id="PTHR28019">
    <property type="entry name" value="CELL MEMBRANE PROTEIN YLR413W-RELATED"/>
    <property type="match status" value="1"/>
</dbReference>
<gene>
    <name evidence="2" type="ORF">AnigIFM63604_011035</name>
</gene>
<feature type="transmembrane region" description="Helical" evidence="1">
    <location>
        <begin position="6"/>
        <end position="26"/>
    </location>
</feature>
<keyword evidence="1" id="KW-0472">Membrane</keyword>
<feature type="transmembrane region" description="Helical" evidence="1">
    <location>
        <begin position="162"/>
        <end position="182"/>
    </location>
</feature>
<organism evidence="2 3">
    <name type="scientific">Aspergillus niger</name>
    <dbReference type="NCBI Taxonomy" id="5061"/>
    <lineage>
        <taxon>Eukaryota</taxon>
        <taxon>Fungi</taxon>
        <taxon>Dikarya</taxon>
        <taxon>Ascomycota</taxon>
        <taxon>Pezizomycotina</taxon>
        <taxon>Eurotiomycetes</taxon>
        <taxon>Eurotiomycetidae</taxon>
        <taxon>Eurotiales</taxon>
        <taxon>Aspergillaceae</taxon>
        <taxon>Aspergillus</taxon>
        <taxon>Aspergillus subgen. Circumdati</taxon>
    </lineage>
</organism>
<evidence type="ECO:0000313" key="3">
    <source>
        <dbReference type="Proteomes" id="UP001144191"/>
    </source>
</evidence>
<comment type="caution">
    <text evidence="2">The sequence shown here is derived from an EMBL/GenBank/DDBJ whole genome shotgun (WGS) entry which is preliminary data.</text>
</comment>
<dbReference type="EMBL" id="BRPB01000085">
    <property type="protein sequence ID" value="GLA53734.1"/>
    <property type="molecule type" value="Genomic_DNA"/>
</dbReference>
<dbReference type="GO" id="GO:0031505">
    <property type="term" value="P:fungal-type cell wall organization"/>
    <property type="evidence" value="ECO:0007669"/>
    <property type="project" value="TreeGrafter"/>
</dbReference>
<dbReference type="GO" id="GO:0005886">
    <property type="term" value="C:plasma membrane"/>
    <property type="evidence" value="ECO:0007669"/>
    <property type="project" value="InterPro"/>
</dbReference>
<dbReference type="PANTHER" id="PTHR28019:SF7">
    <property type="entry name" value="SUR7 PROTEIN"/>
    <property type="match status" value="1"/>
</dbReference>
<dbReference type="VEuPathDB" id="FungiDB:An09g03310"/>
<reference evidence="2" key="1">
    <citation type="submission" date="2022-07" db="EMBL/GenBank/DDBJ databases">
        <title>Taxonomy of Aspergillus series Nigri: significant species reduction supported by multi-species coalescent approaches.</title>
        <authorList>
            <person name="Bian C."/>
            <person name="Kusuya Y."/>
            <person name="Sklenar F."/>
            <person name="D'hooge E."/>
            <person name="Yaguchi T."/>
            <person name="Takahashi H."/>
            <person name="Hubka V."/>
        </authorList>
    </citation>
    <scope>NUCLEOTIDE SEQUENCE</scope>
    <source>
        <strain evidence="2">IFM 63604</strain>
    </source>
</reference>
<proteinExistence type="predicted"/>
<keyword evidence="1" id="KW-1133">Transmembrane helix</keyword>
<dbReference type="VEuPathDB" id="FungiDB:ATCC64974_10320"/>
<dbReference type="InterPro" id="IPR052413">
    <property type="entry name" value="SUR7_domain"/>
</dbReference>
<name>A0A3F3R5K1_ASPNG</name>
<dbReference type="AlphaFoldDB" id="A0A3F3R5K1"/>
<dbReference type="VEuPathDB" id="FungiDB:ASPNIDRAFT2_1169543"/>
<accession>A0A3F3R5K1</accession>
<feature type="transmembrane region" description="Helical" evidence="1">
    <location>
        <begin position="108"/>
        <end position="130"/>
    </location>
</feature>
<sequence>MGCLQIFLPGIGSCVAFLLGIFSLFAGSQRQFLPQADLLTVSDETTNATTTKTEIVDCSDRSVLFTFNPGEAITKALGTPSGSLSPDSWPSWITDDFEALAPTNTTMVLLLILGTATSAIAIGIRIWTVVCARASESSRPPMYPGSSASSFDFDIPPSSIEFFAFLVSLLSFAIASIIASVITTEFVKLINKSGNGYGVSATTGTSFMGMVWTAAVLQALTTANSLAAILRYRAQHCRCDWDEQAPPESAEQKPLVGAD</sequence>
<keyword evidence="1" id="KW-0812">Transmembrane</keyword>
<dbReference type="GO" id="GO:0051285">
    <property type="term" value="C:cell cortex of cell tip"/>
    <property type="evidence" value="ECO:0007669"/>
    <property type="project" value="TreeGrafter"/>
</dbReference>
<evidence type="ECO:0008006" key="4">
    <source>
        <dbReference type="Google" id="ProtNLM"/>
    </source>
</evidence>
<dbReference type="Proteomes" id="UP001144191">
    <property type="component" value="Unassembled WGS sequence"/>
</dbReference>
<dbReference type="InterPro" id="IPR009571">
    <property type="entry name" value="SUR7/Rim9-like_fungi"/>
</dbReference>
<protein>
    <recommendedName>
        <fullName evidence="4">Actin cortical patch SUR7/pH-response regulator PalI</fullName>
    </recommendedName>
</protein>
<dbReference type="VEuPathDB" id="FungiDB:M747DRAFT_353789"/>
<dbReference type="Pfam" id="PF06687">
    <property type="entry name" value="SUR7"/>
    <property type="match status" value="1"/>
</dbReference>
<evidence type="ECO:0000313" key="2">
    <source>
        <dbReference type="EMBL" id="GLA53734.1"/>
    </source>
</evidence>